<feature type="binding site" evidence="8">
    <location>
        <position position="96"/>
    </location>
    <ligand>
        <name>Mg(2+)</name>
        <dbReference type="ChEBI" id="CHEBI:18420"/>
    </ligand>
</feature>
<feature type="domain" description="PIN" evidence="9">
    <location>
        <begin position="1"/>
        <end position="121"/>
    </location>
</feature>
<evidence type="ECO:0000256" key="3">
    <source>
        <dbReference type="ARBA" id="ARBA00022722"/>
    </source>
</evidence>
<dbReference type="AlphaFoldDB" id="A0A173LJU9"/>
<dbReference type="InterPro" id="IPR022907">
    <property type="entry name" value="VapC_family"/>
</dbReference>
<dbReference type="Pfam" id="PF01850">
    <property type="entry name" value="PIN"/>
    <property type="match status" value="1"/>
</dbReference>
<dbReference type="InterPro" id="IPR029060">
    <property type="entry name" value="PIN-like_dom_sf"/>
</dbReference>
<evidence type="ECO:0000313" key="11">
    <source>
        <dbReference type="Proteomes" id="UP000186104"/>
    </source>
</evidence>
<evidence type="ECO:0000256" key="1">
    <source>
        <dbReference type="ARBA" id="ARBA00001946"/>
    </source>
</evidence>
<dbReference type="InterPro" id="IPR002716">
    <property type="entry name" value="PIN_dom"/>
</dbReference>
<dbReference type="EMBL" id="CP015961">
    <property type="protein sequence ID" value="ANI91731.1"/>
    <property type="molecule type" value="Genomic_DNA"/>
</dbReference>
<keyword evidence="11" id="KW-1185">Reference proteome</keyword>
<dbReference type="PANTHER" id="PTHR33653">
    <property type="entry name" value="RIBONUCLEASE VAPC2"/>
    <property type="match status" value="1"/>
</dbReference>
<protein>
    <recommendedName>
        <fullName evidence="8">Ribonuclease VapC</fullName>
        <shortName evidence="8">RNase VapC</shortName>
        <ecNumber evidence="8">3.1.-.-</ecNumber>
    </recommendedName>
    <alternativeName>
        <fullName evidence="8">Toxin VapC</fullName>
    </alternativeName>
</protein>
<dbReference type="GO" id="GO:0090729">
    <property type="term" value="F:toxin activity"/>
    <property type="evidence" value="ECO:0007669"/>
    <property type="project" value="UniProtKB-KW"/>
</dbReference>
<gene>
    <name evidence="8" type="primary">vapC</name>
    <name evidence="10" type="ORF">BJL86_0938</name>
</gene>
<evidence type="ECO:0000256" key="4">
    <source>
        <dbReference type="ARBA" id="ARBA00022723"/>
    </source>
</evidence>
<dbReference type="EC" id="3.1.-.-" evidence="8"/>
<keyword evidence="6 8" id="KW-0460">Magnesium</keyword>
<dbReference type="HAMAP" id="MF_00265">
    <property type="entry name" value="VapC_Nob1"/>
    <property type="match status" value="1"/>
</dbReference>
<comment type="function">
    <text evidence="8">Toxic component of a toxin-antitoxin (TA) system. An RNase.</text>
</comment>
<name>A0A173LJU9_9ACTN</name>
<evidence type="ECO:0000313" key="10">
    <source>
        <dbReference type="EMBL" id="ANI91731.1"/>
    </source>
</evidence>
<dbReference type="SUPFAM" id="SSF88723">
    <property type="entry name" value="PIN domain-like"/>
    <property type="match status" value="1"/>
</dbReference>
<evidence type="ECO:0000256" key="8">
    <source>
        <dbReference type="HAMAP-Rule" id="MF_00265"/>
    </source>
</evidence>
<dbReference type="GO" id="GO:0004540">
    <property type="term" value="F:RNA nuclease activity"/>
    <property type="evidence" value="ECO:0007669"/>
    <property type="project" value="InterPro"/>
</dbReference>
<dbReference type="GO" id="GO:0000287">
    <property type="term" value="F:magnesium ion binding"/>
    <property type="evidence" value="ECO:0007669"/>
    <property type="project" value="UniProtKB-UniRule"/>
</dbReference>
<dbReference type="KEGG" id="dtm:BJL86_0938"/>
<evidence type="ECO:0000259" key="9">
    <source>
        <dbReference type="Pfam" id="PF01850"/>
    </source>
</evidence>
<evidence type="ECO:0000256" key="5">
    <source>
        <dbReference type="ARBA" id="ARBA00022801"/>
    </source>
</evidence>
<dbReference type="PANTHER" id="PTHR33653:SF1">
    <property type="entry name" value="RIBONUCLEASE VAPC2"/>
    <property type="match status" value="1"/>
</dbReference>
<keyword evidence="4 8" id="KW-0479">Metal-binding</keyword>
<dbReference type="GO" id="GO:0016787">
    <property type="term" value="F:hydrolase activity"/>
    <property type="evidence" value="ECO:0007669"/>
    <property type="project" value="UniProtKB-KW"/>
</dbReference>
<evidence type="ECO:0000256" key="7">
    <source>
        <dbReference type="ARBA" id="ARBA00038093"/>
    </source>
</evidence>
<evidence type="ECO:0000256" key="2">
    <source>
        <dbReference type="ARBA" id="ARBA00022649"/>
    </source>
</evidence>
<comment type="similarity">
    <text evidence="7 8">Belongs to the PINc/VapC protein family.</text>
</comment>
<organism evidence="10 11">
    <name type="scientific">Dietzia timorensis</name>
    <dbReference type="NCBI Taxonomy" id="499555"/>
    <lineage>
        <taxon>Bacteria</taxon>
        <taxon>Bacillati</taxon>
        <taxon>Actinomycetota</taxon>
        <taxon>Actinomycetes</taxon>
        <taxon>Mycobacteriales</taxon>
        <taxon>Dietziaceae</taxon>
        <taxon>Dietzia</taxon>
    </lineage>
</organism>
<feature type="binding site" evidence="8">
    <location>
        <position position="4"/>
    </location>
    <ligand>
        <name>Mg(2+)</name>
        <dbReference type="ChEBI" id="CHEBI:18420"/>
    </ligand>
</feature>
<dbReference type="CDD" id="cd09871">
    <property type="entry name" value="PIN_MtVapC28-VapC30-like"/>
    <property type="match status" value="1"/>
</dbReference>
<comment type="cofactor">
    <cofactor evidence="1 8">
        <name>Mg(2+)</name>
        <dbReference type="ChEBI" id="CHEBI:18420"/>
    </cofactor>
</comment>
<dbReference type="Gene3D" id="3.40.50.1010">
    <property type="entry name" value="5'-nuclease"/>
    <property type="match status" value="1"/>
</dbReference>
<dbReference type="Proteomes" id="UP000186104">
    <property type="component" value="Chromosome"/>
</dbReference>
<accession>A0A173LJU9</accession>
<evidence type="ECO:0000256" key="6">
    <source>
        <dbReference type="ARBA" id="ARBA00022842"/>
    </source>
</evidence>
<dbReference type="InterPro" id="IPR050556">
    <property type="entry name" value="Type_II_TA_system_RNase"/>
</dbReference>
<keyword evidence="2 8" id="KW-1277">Toxin-antitoxin system</keyword>
<sequence>MIIDTSAMVSILRGENDAGVLLDVVSGARQRNVSAASILELTIVLSDPTDSLIDDFLDDAKIVVLDVDTDHLRWARHAHRIYGRGSGSPAKLNFGDCLVYGAAKATASPLLYKGNDFSHTDVRPAVRVR</sequence>
<keyword evidence="5 8" id="KW-0378">Hydrolase</keyword>
<dbReference type="RefSeq" id="WP_067475735.1">
    <property type="nucleotide sequence ID" value="NZ_CP015961.1"/>
</dbReference>
<keyword evidence="3 8" id="KW-0540">Nuclease</keyword>
<dbReference type="OrthoDB" id="32625at2"/>
<keyword evidence="8" id="KW-0800">Toxin</keyword>
<proteinExistence type="inferred from homology"/>
<dbReference type="STRING" id="499555.BJL86_0938"/>
<reference evidence="10 11" key="1">
    <citation type="submission" date="2016-06" db="EMBL/GenBank/DDBJ databases">
        <title>Complete genome sequence of a saline-alkali tolerant type strain Dietzia timorensis ID05-A0528T.</title>
        <authorList>
            <person name="Wu X."/>
        </authorList>
    </citation>
    <scope>NUCLEOTIDE SEQUENCE [LARGE SCALE GENOMIC DNA]</scope>
    <source>
        <strain evidence="10 11">ID05-A0528</strain>
    </source>
</reference>